<name>G5A5N6_PHYSP</name>
<organism evidence="2 3">
    <name type="scientific">Phytophthora sojae (strain P6497)</name>
    <name type="common">Soybean stem and root rot agent</name>
    <name type="synonym">Phytophthora megasperma f. sp. glycines</name>
    <dbReference type="NCBI Taxonomy" id="1094619"/>
    <lineage>
        <taxon>Eukaryota</taxon>
        <taxon>Sar</taxon>
        <taxon>Stramenopiles</taxon>
        <taxon>Oomycota</taxon>
        <taxon>Peronosporomycetes</taxon>
        <taxon>Peronosporales</taxon>
        <taxon>Peronosporaceae</taxon>
        <taxon>Phytophthora</taxon>
    </lineage>
</organism>
<dbReference type="AlphaFoldDB" id="G5A5N6"/>
<sequence length="284" mass="30767">MPRPNAASTGQTLESVPSTGGGEWHAMSADPRHLASARTCVIPEATAAESEAKVTNKTVTNKTVTNKMETNKTVTNKTETNKMETNKTVTNKTETNKTVTDAVTAATKADAGVRRRVALDEGKSEVDTSPDETERVVVDVGKQLEACGCGAPSKDELGVIVVAQLQAVREQYANDGVFRTEDESTGEGTSSPRAEGSVHDEPPRTQDGVVEELRARDAARAKVLLAQARGHERLREEEAETAQRARKHAKRVEHPEPDASGERSEHVGRRPRLPWTRTATRTGR</sequence>
<feature type="compositionally biased region" description="Low complexity" evidence="1">
    <location>
        <begin position="53"/>
        <end position="78"/>
    </location>
</feature>
<dbReference type="EMBL" id="JH159160">
    <property type="protein sequence ID" value="EGZ08641.1"/>
    <property type="molecule type" value="Genomic_DNA"/>
</dbReference>
<feature type="region of interest" description="Disordered" evidence="1">
    <location>
        <begin position="48"/>
        <end position="87"/>
    </location>
</feature>
<evidence type="ECO:0000313" key="2">
    <source>
        <dbReference type="EMBL" id="EGZ08641.1"/>
    </source>
</evidence>
<keyword evidence="3" id="KW-1185">Reference proteome</keyword>
<dbReference type="InParanoid" id="G5A5N6"/>
<dbReference type="RefSeq" id="XP_009535274.1">
    <property type="nucleotide sequence ID" value="XM_009536979.1"/>
</dbReference>
<protein>
    <submittedName>
        <fullName evidence="2">Uncharacterized protein</fullName>
    </submittedName>
</protein>
<reference evidence="2 3" key="1">
    <citation type="journal article" date="2006" name="Science">
        <title>Phytophthora genome sequences uncover evolutionary origins and mechanisms of pathogenesis.</title>
        <authorList>
            <person name="Tyler B.M."/>
            <person name="Tripathy S."/>
            <person name="Zhang X."/>
            <person name="Dehal P."/>
            <person name="Jiang R.H."/>
            <person name="Aerts A."/>
            <person name="Arredondo F.D."/>
            <person name="Baxter L."/>
            <person name="Bensasson D."/>
            <person name="Beynon J.L."/>
            <person name="Chapman J."/>
            <person name="Damasceno C.M."/>
            <person name="Dorrance A.E."/>
            <person name="Dou D."/>
            <person name="Dickerman A.W."/>
            <person name="Dubchak I.L."/>
            <person name="Garbelotto M."/>
            <person name="Gijzen M."/>
            <person name="Gordon S.G."/>
            <person name="Govers F."/>
            <person name="Grunwald N.J."/>
            <person name="Huang W."/>
            <person name="Ivors K.L."/>
            <person name="Jones R.W."/>
            <person name="Kamoun S."/>
            <person name="Krampis K."/>
            <person name="Lamour K.H."/>
            <person name="Lee M.K."/>
            <person name="McDonald W.H."/>
            <person name="Medina M."/>
            <person name="Meijer H.J."/>
            <person name="Nordberg E.K."/>
            <person name="Maclean D.J."/>
            <person name="Ospina-Giraldo M.D."/>
            <person name="Morris P.F."/>
            <person name="Phuntumart V."/>
            <person name="Putnam N.H."/>
            <person name="Rash S."/>
            <person name="Rose J.K."/>
            <person name="Sakihama Y."/>
            <person name="Salamov A.A."/>
            <person name="Savidor A."/>
            <person name="Scheuring C.F."/>
            <person name="Smith B.M."/>
            <person name="Sobral B.W."/>
            <person name="Terry A."/>
            <person name="Torto-Alalibo T.A."/>
            <person name="Win J."/>
            <person name="Xu Z."/>
            <person name="Zhang H."/>
            <person name="Grigoriev I.V."/>
            <person name="Rokhsar D.S."/>
            <person name="Boore J.L."/>
        </authorList>
    </citation>
    <scope>NUCLEOTIDE SEQUENCE [LARGE SCALE GENOMIC DNA]</scope>
    <source>
        <strain evidence="2 3">P6497</strain>
    </source>
</reference>
<dbReference type="Proteomes" id="UP000002640">
    <property type="component" value="Unassembled WGS sequence"/>
</dbReference>
<feature type="compositionally biased region" description="Polar residues" evidence="1">
    <location>
        <begin position="1"/>
        <end position="18"/>
    </location>
</feature>
<feature type="region of interest" description="Disordered" evidence="1">
    <location>
        <begin position="226"/>
        <end position="284"/>
    </location>
</feature>
<dbReference type="GeneID" id="20642578"/>
<feature type="region of interest" description="Disordered" evidence="1">
    <location>
        <begin position="1"/>
        <end position="34"/>
    </location>
</feature>
<feature type="region of interest" description="Disordered" evidence="1">
    <location>
        <begin position="173"/>
        <end position="214"/>
    </location>
</feature>
<dbReference type="KEGG" id="psoj:PHYSODRAFT_305570"/>
<evidence type="ECO:0000256" key="1">
    <source>
        <dbReference type="SAM" id="MobiDB-lite"/>
    </source>
</evidence>
<proteinExistence type="predicted"/>
<accession>G5A5N6</accession>
<evidence type="ECO:0000313" key="3">
    <source>
        <dbReference type="Proteomes" id="UP000002640"/>
    </source>
</evidence>
<feature type="compositionally biased region" description="Basic and acidic residues" evidence="1">
    <location>
        <begin position="252"/>
        <end position="268"/>
    </location>
</feature>
<gene>
    <name evidence="2" type="ORF">PHYSODRAFT_305570</name>
</gene>